<organism evidence="2 3">
    <name type="scientific">Bacillus thuringiensis</name>
    <dbReference type="NCBI Taxonomy" id="1428"/>
    <lineage>
        <taxon>Bacteria</taxon>
        <taxon>Bacillati</taxon>
        <taxon>Bacillota</taxon>
        <taxon>Bacilli</taxon>
        <taxon>Bacillales</taxon>
        <taxon>Bacillaceae</taxon>
        <taxon>Bacillus</taxon>
        <taxon>Bacillus cereus group</taxon>
    </lineage>
</organism>
<dbReference type="EMBL" id="JAXOTW010000003">
    <property type="protein sequence ID" value="MDZ5476206.1"/>
    <property type="molecule type" value="Genomic_DNA"/>
</dbReference>
<evidence type="ECO:0000256" key="1">
    <source>
        <dbReference type="SAM" id="Phobius"/>
    </source>
</evidence>
<keyword evidence="1" id="KW-0472">Membrane</keyword>
<evidence type="ECO:0000313" key="2">
    <source>
        <dbReference type="EMBL" id="MDZ5476206.1"/>
    </source>
</evidence>
<sequence>MLGGFTFKTYIQALKWPTGIYHLLLLPCYYIFPSLVNLDGIPLLLLIALHITTILLAKKAGMNTYAHYIGIIVTLVAFFPYIEILLHMIAAIFLLLDAVSMNAKEVYDS</sequence>
<proteinExistence type="predicted"/>
<feature type="transmembrane region" description="Helical" evidence="1">
    <location>
        <begin position="69"/>
        <end position="96"/>
    </location>
</feature>
<gene>
    <name evidence="2" type="ORF">U2F49_07810</name>
</gene>
<feature type="transmembrane region" description="Helical" evidence="1">
    <location>
        <begin position="12"/>
        <end position="32"/>
    </location>
</feature>
<keyword evidence="1" id="KW-0812">Transmembrane</keyword>
<dbReference type="AlphaFoldDB" id="A0AAW9JEG6"/>
<name>A0AAW9JEG6_BACTU</name>
<comment type="caution">
    <text evidence="2">The sequence shown here is derived from an EMBL/GenBank/DDBJ whole genome shotgun (WGS) entry which is preliminary data.</text>
</comment>
<protein>
    <submittedName>
        <fullName evidence="2">Uncharacterized protein</fullName>
    </submittedName>
</protein>
<evidence type="ECO:0000313" key="3">
    <source>
        <dbReference type="Proteomes" id="UP001292252"/>
    </source>
</evidence>
<dbReference type="RefSeq" id="WP_097890831.1">
    <property type="nucleotide sequence ID" value="NZ_JAXOTW010000003.1"/>
</dbReference>
<reference evidence="2" key="1">
    <citation type="submission" date="2023-12" db="EMBL/GenBank/DDBJ databases">
        <title>Genome sequence of Bacillus thuringiensis strain SS10.</title>
        <authorList>
            <person name="Rouis S."/>
        </authorList>
    </citation>
    <scope>NUCLEOTIDE SEQUENCE</scope>
    <source>
        <strain evidence="2">SS10</strain>
    </source>
</reference>
<feature type="transmembrane region" description="Helical" evidence="1">
    <location>
        <begin position="38"/>
        <end position="57"/>
    </location>
</feature>
<dbReference type="Proteomes" id="UP001292252">
    <property type="component" value="Unassembled WGS sequence"/>
</dbReference>
<accession>A0AAW9JEG6</accession>
<keyword evidence="1" id="KW-1133">Transmembrane helix</keyword>